<feature type="compositionally biased region" description="Polar residues" evidence="4">
    <location>
        <begin position="382"/>
        <end position="392"/>
    </location>
</feature>
<dbReference type="CDD" id="cd14507">
    <property type="entry name" value="PTP-MTM-like"/>
    <property type="match status" value="1"/>
</dbReference>
<feature type="region of interest" description="Disordered" evidence="4">
    <location>
        <begin position="382"/>
        <end position="403"/>
    </location>
</feature>
<dbReference type="OrthoDB" id="271628at2759"/>
<feature type="domain" description="Myotubularin phosphatase" evidence="5">
    <location>
        <begin position="1"/>
        <end position="245"/>
    </location>
</feature>
<dbReference type="PANTHER" id="PTHR10807:SF128">
    <property type="entry name" value="PHOSPHATIDYLINOSITOL-3,5-BISPHOSPHATE 3-PHOSPHATASE"/>
    <property type="match status" value="1"/>
</dbReference>
<dbReference type="KEGG" id="acan:ACA1_367320"/>
<feature type="coiled-coil region" evidence="3">
    <location>
        <begin position="262"/>
        <end position="303"/>
    </location>
</feature>
<keyword evidence="7" id="KW-1185">Reference proteome</keyword>
<feature type="compositionally biased region" description="Acidic residues" evidence="4">
    <location>
        <begin position="393"/>
        <end position="403"/>
    </location>
</feature>
<dbReference type="InterPro" id="IPR010569">
    <property type="entry name" value="Myotubularin-like_Pase_dom"/>
</dbReference>
<dbReference type="InterPro" id="IPR029021">
    <property type="entry name" value="Prot-tyrosine_phosphatase-like"/>
</dbReference>
<feature type="binding site" evidence="2">
    <location>
        <begin position="16"/>
        <end position="17"/>
    </location>
    <ligand>
        <name>substrate</name>
    </ligand>
</feature>
<feature type="compositionally biased region" description="Polar residues" evidence="4">
    <location>
        <begin position="422"/>
        <end position="434"/>
    </location>
</feature>
<gene>
    <name evidence="6" type="ORF">ACA1_367320</name>
</gene>
<proteinExistence type="predicted"/>
<dbReference type="InterPro" id="IPR003595">
    <property type="entry name" value="Tyr_Pase_cat"/>
</dbReference>
<dbReference type="PROSITE" id="PS51339">
    <property type="entry name" value="PPASE_MYOTUBULARIN"/>
    <property type="match status" value="1"/>
</dbReference>
<dbReference type="STRING" id="1257118.L8GMR0"/>
<dbReference type="Proteomes" id="UP000011083">
    <property type="component" value="Unassembled WGS sequence"/>
</dbReference>
<protein>
    <submittedName>
        <fullName evidence="6">Protein-tyrosine-phosphatase</fullName>
    </submittedName>
</protein>
<evidence type="ECO:0000313" key="6">
    <source>
        <dbReference type="EMBL" id="ELR14099.1"/>
    </source>
</evidence>
<evidence type="ECO:0000256" key="2">
    <source>
        <dbReference type="PIRSR" id="PIRSR630564-2"/>
    </source>
</evidence>
<organism evidence="6 7">
    <name type="scientific">Acanthamoeba castellanii (strain ATCC 30010 / Neff)</name>
    <dbReference type="NCBI Taxonomy" id="1257118"/>
    <lineage>
        <taxon>Eukaryota</taxon>
        <taxon>Amoebozoa</taxon>
        <taxon>Discosea</taxon>
        <taxon>Longamoebia</taxon>
        <taxon>Centramoebida</taxon>
        <taxon>Acanthamoebidae</taxon>
        <taxon>Acanthamoeba</taxon>
    </lineage>
</organism>
<dbReference type="GeneID" id="14914573"/>
<accession>L8GMR0</accession>
<evidence type="ECO:0000256" key="4">
    <source>
        <dbReference type="SAM" id="MobiDB-lite"/>
    </source>
</evidence>
<dbReference type="InterPro" id="IPR016130">
    <property type="entry name" value="Tyr_Pase_AS"/>
</dbReference>
<dbReference type="RefSeq" id="XP_004336112.1">
    <property type="nucleotide sequence ID" value="XM_004336064.1"/>
</dbReference>
<dbReference type="InterPro" id="IPR030564">
    <property type="entry name" value="Myotubularin"/>
</dbReference>
<reference evidence="6 7" key="1">
    <citation type="journal article" date="2013" name="Genome Biol.">
        <title>Genome of Acanthamoeba castellanii highlights extensive lateral gene transfer and early evolution of tyrosine kinase signaling.</title>
        <authorList>
            <person name="Clarke M."/>
            <person name="Lohan A.J."/>
            <person name="Liu B."/>
            <person name="Lagkouvardos I."/>
            <person name="Roy S."/>
            <person name="Zafar N."/>
            <person name="Bertelli C."/>
            <person name="Schilde C."/>
            <person name="Kianianmomeni A."/>
            <person name="Burglin T.R."/>
            <person name="Frech C."/>
            <person name="Turcotte B."/>
            <person name="Kopec K.O."/>
            <person name="Synnott J.M."/>
            <person name="Choo C."/>
            <person name="Paponov I."/>
            <person name="Finkler A."/>
            <person name="Soon Heng Tan C."/>
            <person name="Hutchins A.P."/>
            <person name="Weinmeier T."/>
            <person name="Rattei T."/>
            <person name="Chu J.S."/>
            <person name="Gimenez G."/>
            <person name="Irimia M."/>
            <person name="Rigden D.J."/>
            <person name="Fitzpatrick D.A."/>
            <person name="Lorenzo-Morales J."/>
            <person name="Bateman A."/>
            <person name="Chiu C.H."/>
            <person name="Tang P."/>
            <person name="Hegemann P."/>
            <person name="Fromm H."/>
            <person name="Raoult D."/>
            <person name="Greub G."/>
            <person name="Miranda-Saavedra D."/>
            <person name="Chen N."/>
            <person name="Nash P."/>
            <person name="Ginger M.L."/>
            <person name="Horn M."/>
            <person name="Schaap P."/>
            <person name="Caler L."/>
            <person name="Loftus B."/>
        </authorList>
    </citation>
    <scope>NUCLEOTIDE SEQUENCE [LARGE SCALE GENOMIC DNA]</scope>
    <source>
        <strain evidence="6 7">Neff</strain>
    </source>
</reference>
<evidence type="ECO:0000313" key="7">
    <source>
        <dbReference type="Proteomes" id="UP000011083"/>
    </source>
</evidence>
<feature type="binding site" evidence="2">
    <location>
        <begin position="84"/>
        <end position="90"/>
    </location>
    <ligand>
        <name>substrate</name>
    </ligand>
</feature>
<dbReference type="SUPFAM" id="SSF52799">
    <property type="entry name" value="(Phosphotyrosine protein) phosphatases II"/>
    <property type="match status" value="1"/>
</dbReference>
<dbReference type="EMBL" id="KB008073">
    <property type="protein sequence ID" value="ELR14099.1"/>
    <property type="molecule type" value="Genomic_DNA"/>
</dbReference>
<dbReference type="SMART" id="SM00404">
    <property type="entry name" value="PTPc_motif"/>
    <property type="match status" value="1"/>
</dbReference>
<evidence type="ECO:0000256" key="1">
    <source>
        <dbReference type="PIRSR" id="PIRSR630564-1"/>
    </source>
</evidence>
<dbReference type="VEuPathDB" id="AmoebaDB:ACA1_367320"/>
<dbReference type="Gene3D" id="3.90.190.10">
    <property type="entry name" value="Protein tyrosine phosphatase superfamily"/>
    <property type="match status" value="1"/>
</dbReference>
<feature type="active site" description="Phosphocysteine intermediate" evidence="1">
    <location>
        <position position="84"/>
    </location>
</feature>
<dbReference type="Pfam" id="PF06602">
    <property type="entry name" value="Myotub-related"/>
    <property type="match status" value="1"/>
</dbReference>
<sequence>MIYYPNCQLSFMNIDNIHTMRESFRQMVELCHRQKDYRWFSSLEGTRYLLENQSWLAHTSLVLQAAAKIARLIDKKKSSVLVHCSDGWDRTTQLVALAQVILDPYYRTIEGFEVLIEKEWLAFGHKFDCRSGHVHQAFFETSECSPIFLQFMDCVFQLMHQFDTEFEFNEQFLITIMDHVYSCKYGTFLYNNERQRVHRDLRNKTKSLWTYLNHDQKYFLNRFYQQGEGALDGICTNLRFWKGYYLRYHEHKSEEDNVKYEHNRLGIELEQLRLRLEQEAEARSRLERELDLVSRQKKELEHVMQGVQCTVYRSEGGEAPYLVAKIASPNRDLVTNFCDDLRNLHIIDDYSNSPSTRAPAVAKAGDGRPRIKRRSASLLRTLQKQQRMAQNGDQDDEDHCYGKEEEEVENEWTLCDVEEGAQENSVTKKSPHNSYSEHGRHSNPTRSLTHDNQYRTPEEAAWELRNEVVTLELKNSTGSWILPSIRFSDYLETLRHYLKDHGFIPSFQWPYANKSTNA</sequence>
<dbReference type="GO" id="GO:0005737">
    <property type="term" value="C:cytoplasm"/>
    <property type="evidence" value="ECO:0007669"/>
    <property type="project" value="TreeGrafter"/>
</dbReference>
<feature type="region of interest" description="Disordered" evidence="4">
    <location>
        <begin position="419"/>
        <end position="452"/>
    </location>
</feature>
<keyword evidence="3" id="KW-0175">Coiled coil</keyword>
<dbReference type="PANTHER" id="PTHR10807">
    <property type="entry name" value="MYOTUBULARIN-RELATED"/>
    <property type="match status" value="1"/>
</dbReference>
<name>L8GMR0_ACACF</name>
<dbReference type="PROSITE" id="PS00383">
    <property type="entry name" value="TYR_PHOSPHATASE_1"/>
    <property type="match status" value="1"/>
</dbReference>
<evidence type="ECO:0000256" key="3">
    <source>
        <dbReference type="SAM" id="Coils"/>
    </source>
</evidence>
<evidence type="ECO:0000259" key="5">
    <source>
        <dbReference type="PROSITE" id="PS51339"/>
    </source>
</evidence>
<dbReference type="AlphaFoldDB" id="L8GMR0"/>